<accession>A0AC61NJB1</accession>
<organism evidence="1 2">
    <name type="scientific">Halosquirtibacter laminarini</name>
    <dbReference type="NCBI Taxonomy" id="3374600"/>
    <lineage>
        <taxon>Bacteria</taxon>
        <taxon>Pseudomonadati</taxon>
        <taxon>Bacteroidota</taxon>
        <taxon>Bacteroidia</taxon>
        <taxon>Marinilabiliales</taxon>
        <taxon>Prolixibacteraceae</taxon>
        <taxon>Halosquirtibacter</taxon>
    </lineage>
</organism>
<evidence type="ECO:0000313" key="2">
    <source>
        <dbReference type="Proteomes" id="UP000826212"/>
    </source>
</evidence>
<sequence>MLQVIQQDFDCSIYKVEEKNCVHTFFISTPESRHICSDLSFVGENLQNGLKQSLARTISQLKFNHLFLEDQKNTTLLLPSSAAFGFPIRDAIQDSLGWGKYATKFHIDQIESFNEQLWIVDQGWNEESLNRWAEPLISSQEQKVQDLKKITIFTLGSQQYLEALYQWAESWQKTHKSPLEIQIFFFEGIFILQKENATKQMSMSKSDANLAPEYIDGHYYNTLYPIQREAVGSIEERVFDPLKHLHREKEYWENTQKHIEDGLTYQQLASEKIPFIDAEAFGEVSLLAEVEKALHQLR</sequence>
<dbReference type="Proteomes" id="UP000826212">
    <property type="component" value="Chromosome"/>
</dbReference>
<reference evidence="1" key="1">
    <citation type="submission" date="2021-08" db="EMBL/GenBank/DDBJ databases">
        <title>Novel anaerobic bacterium isolated from sea squirt in East Sea, Republic of Korea.</title>
        <authorList>
            <person name="Nguyen T.H."/>
            <person name="Li Z."/>
            <person name="Lee Y.-J."/>
            <person name="Ko J."/>
            <person name="Kim S.-G."/>
        </authorList>
    </citation>
    <scope>NUCLEOTIDE SEQUENCE</scope>
    <source>
        <strain evidence="1">KCTC 25031</strain>
    </source>
</reference>
<name>A0AC61NJB1_9BACT</name>
<gene>
    <name evidence="1" type="ORF">K4L44_08220</name>
</gene>
<proteinExistence type="predicted"/>
<keyword evidence="2" id="KW-1185">Reference proteome</keyword>
<evidence type="ECO:0000313" key="1">
    <source>
        <dbReference type="EMBL" id="QZE15802.1"/>
    </source>
</evidence>
<protein>
    <submittedName>
        <fullName evidence="1">Uncharacterized protein</fullName>
    </submittedName>
</protein>
<dbReference type="EMBL" id="CP081303">
    <property type="protein sequence ID" value="QZE15802.1"/>
    <property type="molecule type" value="Genomic_DNA"/>
</dbReference>